<comment type="caution">
    <text evidence="4">The sequence shown here is derived from an EMBL/GenBank/DDBJ whole genome shotgun (WGS) entry which is preliminary data.</text>
</comment>
<keyword evidence="5" id="KW-1185">Reference proteome</keyword>
<evidence type="ECO:0000313" key="4">
    <source>
        <dbReference type="EMBL" id="KAF6019131.1"/>
    </source>
</evidence>
<evidence type="ECO:0000256" key="2">
    <source>
        <dbReference type="ARBA" id="ARBA00022741"/>
    </source>
</evidence>
<name>A0A7J7J0D1_BUGNE</name>
<dbReference type="Proteomes" id="UP000593567">
    <property type="component" value="Unassembled WGS sequence"/>
</dbReference>
<accession>A0A7J7J0D1</accession>
<keyword evidence="2" id="KW-0547">Nucleotide-binding</keyword>
<dbReference type="GO" id="GO:0005783">
    <property type="term" value="C:endoplasmic reticulum"/>
    <property type="evidence" value="ECO:0007669"/>
    <property type="project" value="TreeGrafter"/>
</dbReference>
<dbReference type="Gene3D" id="2.30.38.10">
    <property type="entry name" value="Luciferase, Domain 3"/>
    <property type="match status" value="1"/>
</dbReference>
<organism evidence="4 5">
    <name type="scientific">Bugula neritina</name>
    <name type="common">Brown bryozoan</name>
    <name type="synonym">Sertularia neritina</name>
    <dbReference type="NCBI Taxonomy" id="10212"/>
    <lineage>
        <taxon>Eukaryota</taxon>
        <taxon>Metazoa</taxon>
        <taxon>Spiralia</taxon>
        <taxon>Lophotrochozoa</taxon>
        <taxon>Bryozoa</taxon>
        <taxon>Gymnolaemata</taxon>
        <taxon>Cheilostomatida</taxon>
        <taxon>Flustrina</taxon>
        <taxon>Buguloidea</taxon>
        <taxon>Bugulidae</taxon>
        <taxon>Bugula</taxon>
    </lineage>
</organism>
<keyword evidence="1" id="KW-0436">Ligase</keyword>
<proteinExistence type="predicted"/>
<dbReference type="EMBL" id="VXIV02003252">
    <property type="protein sequence ID" value="KAF6019131.1"/>
    <property type="molecule type" value="Genomic_DNA"/>
</dbReference>
<keyword evidence="3" id="KW-0067">ATP-binding</keyword>
<sequence>MIKLIDVPEKNFFAVENVGEVCCKGVNVFSGYLRNEEKTRESLIMMDGYILEILVDGLSYNLHFSFYFDLDTNHFLNKIQVVSNDLVDQMLLSLLVDIHHHNKLWLVLQKRKSTDAVLQTVRVQIIYIVFPKIWS</sequence>
<gene>
    <name evidence="4" type="ORF">EB796_022548</name>
</gene>
<dbReference type="GO" id="GO:0004467">
    <property type="term" value="F:long-chain fatty acid-CoA ligase activity"/>
    <property type="evidence" value="ECO:0007669"/>
    <property type="project" value="TreeGrafter"/>
</dbReference>
<reference evidence="4" key="1">
    <citation type="submission" date="2020-06" db="EMBL/GenBank/DDBJ databases">
        <title>Draft genome of Bugula neritina, a colonial animal packing powerful symbionts and potential medicines.</title>
        <authorList>
            <person name="Rayko M."/>
        </authorList>
    </citation>
    <scope>NUCLEOTIDE SEQUENCE [LARGE SCALE GENOMIC DNA]</scope>
    <source>
        <strain evidence="4">Kwan_BN1</strain>
    </source>
</reference>
<dbReference type="PANTHER" id="PTHR43272:SF33">
    <property type="entry name" value="AMP-BINDING DOMAIN-CONTAINING PROTEIN-RELATED"/>
    <property type="match status" value="1"/>
</dbReference>
<evidence type="ECO:0000256" key="3">
    <source>
        <dbReference type="ARBA" id="ARBA00022840"/>
    </source>
</evidence>
<dbReference type="SUPFAM" id="SSF56801">
    <property type="entry name" value="Acetyl-CoA synthetase-like"/>
    <property type="match status" value="1"/>
</dbReference>
<dbReference type="PANTHER" id="PTHR43272">
    <property type="entry name" value="LONG-CHAIN-FATTY-ACID--COA LIGASE"/>
    <property type="match status" value="1"/>
</dbReference>
<evidence type="ECO:0000256" key="1">
    <source>
        <dbReference type="ARBA" id="ARBA00022598"/>
    </source>
</evidence>
<evidence type="ECO:0008006" key="6">
    <source>
        <dbReference type="Google" id="ProtNLM"/>
    </source>
</evidence>
<dbReference type="OrthoDB" id="1700726at2759"/>
<dbReference type="AlphaFoldDB" id="A0A7J7J0D1"/>
<protein>
    <recommendedName>
        <fullName evidence="6">AMP-dependent synthetase/ligase domain-containing protein</fullName>
    </recommendedName>
</protein>
<evidence type="ECO:0000313" key="5">
    <source>
        <dbReference type="Proteomes" id="UP000593567"/>
    </source>
</evidence>
<dbReference type="GO" id="GO:0005524">
    <property type="term" value="F:ATP binding"/>
    <property type="evidence" value="ECO:0007669"/>
    <property type="project" value="UniProtKB-KW"/>
</dbReference>
<dbReference type="GO" id="GO:0016020">
    <property type="term" value="C:membrane"/>
    <property type="evidence" value="ECO:0007669"/>
    <property type="project" value="TreeGrafter"/>
</dbReference>